<evidence type="ECO:0000256" key="3">
    <source>
        <dbReference type="ARBA" id="ARBA00023315"/>
    </source>
</evidence>
<feature type="domain" description="2-oxoacid dehydrogenase acyltransferase catalytic" evidence="4">
    <location>
        <begin position="45"/>
        <end position="261"/>
    </location>
</feature>
<dbReference type="PANTHER" id="PTHR43178">
    <property type="entry name" value="DIHYDROLIPOAMIDE ACETYLTRANSFERASE COMPONENT OF PYRUVATE DEHYDROGENASE COMPLEX"/>
    <property type="match status" value="1"/>
</dbReference>
<evidence type="ECO:0000256" key="1">
    <source>
        <dbReference type="ARBA" id="ARBA00001938"/>
    </source>
</evidence>
<comment type="cofactor">
    <cofactor evidence="1">
        <name>(R)-lipoate</name>
        <dbReference type="ChEBI" id="CHEBI:83088"/>
    </cofactor>
</comment>
<evidence type="ECO:0000256" key="2">
    <source>
        <dbReference type="ARBA" id="ARBA00022679"/>
    </source>
</evidence>
<dbReference type="PANTHER" id="PTHR43178:SF5">
    <property type="entry name" value="LIPOAMIDE ACYLTRANSFERASE COMPONENT OF BRANCHED-CHAIN ALPHA-KETO ACID DEHYDROGENASE COMPLEX, MITOCHONDRIAL"/>
    <property type="match status" value="1"/>
</dbReference>
<comment type="caution">
    <text evidence="5">The sequence shown here is derived from an EMBL/GenBank/DDBJ whole genome shotgun (WGS) entry which is preliminary data.</text>
</comment>
<dbReference type="GO" id="GO:0031405">
    <property type="term" value="F:lipoic acid binding"/>
    <property type="evidence" value="ECO:0007669"/>
    <property type="project" value="TreeGrafter"/>
</dbReference>
<dbReference type="Gene3D" id="3.30.559.10">
    <property type="entry name" value="Chloramphenicol acetyltransferase-like domain"/>
    <property type="match status" value="1"/>
</dbReference>
<dbReference type="InterPro" id="IPR023213">
    <property type="entry name" value="CAT-like_dom_sf"/>
</dbReference>
<evidence type="ECO:0000313" key="6">
    <source>
        <dbReference type="Proteomes" id="UP000331127"/>
    </source>
</evidence>
<keyword evidence="3" id="KW-0012">Acyltransferase</keyword>
<dbReference type="GO" id="GO:0005737">
    <property type="term" value="C:cytoplasm"/>
    <property type="evidence" value="ECO:0007669"/>
    <property type="project" value="TreeGrafter"/>
</dbReference>
<dbReference type="InterPro" id="IPR001078">
    <property type="entry name" value="2-oxoacid_DH_actylTfrase"/>
</dbReference>
<evidence type="ECO:0000313" key="5">
    <source>
        <dbReference type="EMBL" id="GES16600.1"/>
    </source>
</evidence>
<gene>
    <name evidence="5" type="primary">acoC</name>
    <name evidence="5" type="ORF">Amac_101980</name>
</gene>
<dbReference type="GO" id="GO:0016407">
    <property type="term" value="F:acetyltransferase activity"/>
    <property type="evidence" value="ECO:0007669"/>
    <property type="project" value="TreeGrafter"/>
</dbReference>
<evidence type="ECO:0000259" key="4">
    <source>
        <dbReference type="Pfam" id="PF00198"/>
    </source>
</evidence>
<reference evidence="5 6" key="1">
    <citation type="submission" date="2019-10" db="EMBL/GenBank/DDBJ databases">
        <title>Whole genome shotgun sequence of Acrocarpospora macrocephala NBRC 16266.</title>
        <authorList>
            <person name="Ichikawa N."/>
            <person name="Kimura A."/>
            <person name="Kitahashi Y."/>
            <person name="Komaki H."/>
            <person name="Oguchi A."/>
        </authorList>
    </citation>
    <scope>NUCLEOTIDE SEQUENCE [LARGE SCALE GENOMIC DNA]</scope>
    <source>
        <strain evidence="5 6">NBRC 16266</strain>
    </source>
</reference>
<organism evidence="5 6">
    <name type="scientific">Acrocarpospora macrocephala</name>
    <dbReference type="NCBI Taxonomy" id="150177"/>
    <lineage>
        <taxon>Bacteria</taxon>
        <taxon>Bacillati</taxon>
        <taxon>Actinomycetota</taxon>
        <taxon>Actinomycetes</taxon>
        <taxon>Streptosporangiales</taxon>
        <taxon>Streptosporangiaceae</taxon>
        <taxon>Acrocarpospora</taxon>
    </lineage>
</organism>
<name>A0A5M3X679_9ACTN</name>
<dbReference type="AlphaFoldDB" id="A0A5M3X679"/>
<dbReference type="EMBL" id="BLAE01000107">
    <property type="protein sequence ID" value="GES16600.1"/>
    <property type="molecule type" value="Genomic_DNA"/>
</dbReference>
<accession>A0A5M3X679</accession>
<keyword evidence="6" id="KW-1185">Reference proteome</keyword>
<sequence>MITVPAQALLDELGIPVERVYSLGLSVIRRADVEGLAAENVPTATYELPKVQRAVAKAVQMSHATIPAAYTVMAMDLDDTLELAARLTREVRRPVGLAELFVLAVARLHATFPMFFATLADDRTARLSETPNIGVTVDTGEGLYVPVIHNAADRPLKEVATRLMEFRLASTTGDFRESDLANANIAVTLHHDADVSLAIPFIFPGHACALAITTPQPVLTLIDDTLTTKKVANIGLAYDHRLINGREAALFLRALKDTIHELPRAEGILAL</sequence>
<protein>
    <submittedName>
        <fullName evidence="5">Acetoin dehydrogenase</fullName>
    </submittedName>
</protein>
<keyword evidence="2" id="KW-0808">Transferase</keyword>
<dbReference type="Proteomes" id="UP000331127">
    <property type="component" value="Unassembled WGS sequence"/>
</dbReference>
<dbReference type="InterPro" id="IPR050743">
    <property type="entry name" value="2-oxoacid_DH_E2_comp"/>
</dbReference>
<proteinExistence type="predicted"/>
<dbReference type="SUPFAM" id="SSF52777">
    <property type="entry name" value="CoA-dependent acyltransferases"/>
    <property type="match status" value="1"/>
</dbReference>
<dbReference type="Pfam" id="PF00198">
    <property type="entry name" value="2-oxoacid_dh"/>
    <property type="match status" value="1"/>
</dbReference>